<evidence type="ECO:0000313" key="2">
    <source>
        <dbReference type="EMBL" id="RPE76975.1"/>
    </source>
</evidence>
<dbReference type="OrthoDB" id="5976216at2"/>
<feature type="region of interest" description="Disordered" evidence="1">
    <location>
        <begin position="1"/>
        <end position="59"/>
    </location>
</feature>
<comment type="caution">
    <text evidence="2">The sequence shown here is derived from an EMBL/GenBank/DDBJ whole genome shotgun (WGS) entry which is preliminary data.</text>
</comment>
<feature type="compositionally biased region" description="Basic and acidic residues" evidence="1">
    <location>
        <begin position="42"/>
        <end position="59"/>
    </location>
</feature>
<sequence>MSRRDESAPPAPDTRPGRNPGYSEPEPRHKNDVKLPPPPNPPDREPREGGGERPDRRGR</sequence>
<organism evidence="2 3">
    <name type="scientific">Vulcaniibacterium tengchongense</name>
    <dbReference type="NCBI Taxonomy" id="1273429"/>
    <lineage>
        <taxon>Bacteria</taxon>
        <taxon>Pseudomonadati</taxon>
        <taxon>Pseudomonadota</taxon>
        <taxon>Gammaproteobacteria</taxon>
        <taxon>Lysobacterales</taxon>
        <taxon>Lysobacteraceae</taxon>
        <taxon>Vulcaniibacterium</taxon>
    </lineage>
</organism>
<protein>
    <submittedName>
        <fullName evidence="2">Uncharacterized protein</fullName>
    </submittedName>
</protein>
<keyword evidence="3" id="KW-1185">Reference proteome</keyword>
<name>A0A3N4V6K5_9GAMM</name>
<dbReference type="AlphaFoldDB" id="A0A3N4V6K5"/>
<dbReference type="EMBL" id="RKQN01000003">
    <property type="protein sequence ID" value="RPE76975.1"/>
    <property type="molecule type" value="Genomic_DNA"/>
</dbReference>
<proteinExistence type="predicted"/>
<evidence type="ECO:0000256" key="1">
    <source>
        <dbReference type="SAM" id="MobiDB-lite"/>
    </source>
</evidence>
<evidence type="ECO:0000313" key="3">
    <source>
        <dbReference type="Proteomes" id="UP000269708"/>
    </source>
</evidence>
<dbReference type="RefSeq" id="WP_123770564.1">
    <property type="nucleotide sequence ID" value="NZ_RKQN01000003.1"/>
</dbReference>
<gene>
    <name evidence="2" type="ORF">EDC50_2227</name>
</gene>
<accession>A0A3N4V6K5</accession>
<dbReference type="Proteomes" id="UP000269708">
    <property type="component" value="Unassembled WGS sequence"/>
</dbReference>
<reference evidence="2 3" key="1">
    <citation type="submission" date="2018-11" db="EMBL/GenBank/DDBJ databases">
        <title>Genomic Encyclopedia of Type Strains, Phase IV (KMG-IV): sequencing the most valuable type-strain genomes for metagenomic binning, comparative biology and taxonomic classification.</title>
        <authorList>
            <person name="Goeker M."/>
        </authorList>
    </citation>
    <scope>NUCLEOTIDE SEQUENCE [LARGE SCALE GENOMIC DNA]</scope>
    <source>
        <strain evidence="2 3">DSM 25623</strain>
    </source>
</reference>